<protein>
    <recommendedName>
        <fullName evidence="1">PKD domain-containing protein</fullName>
    </recommendedName>
</protein>
<gene>
    <name evidence="2" type="ORF">GCM10011379_34500</name>
</gene>
<organism evidence="2 3">
    <name type="scientific">Filimonas zeae</name>
    <dbReference type="NCBI Taxonomy" id="1737353"/>
    <lineage>
        <taxon>Bacteria</taxon>
        <taxon>Pseudomonadati</taxon>
        <taxon>Bacteroidota</taxon>
        <taxon>Chitinophagia</taxon>
        <taxon>Chitinophagales</taxon>
        <taxon>Chitinophagaceae</taxon>
        <taxon>Filimonas</taxon>
    </lineage>
</organism>
<comment type="caution">
    <text evidence="2">The sequence shown here is derived from an EMBL/GenBank/DDBJ whole genome shotgun (WGS) entry which is preliminary data.</text>
</comment>
<dbReference type="InterPro" id="IPR035986">
    <property type="entry name" value="PKD_dom_sf"/>
</dbReference>
<proteinExistence type="predicted"/>
<evidence type="ECO:0000313" key="3">
    <source>
        <dbReference type="Proteomes" id="UP000627292"/>
    </source>
</evidence>
<dbReference type="EMBL" id="BMIB01000003">
    <property type="protein sequence ID" value="GGH73232.1"/>
    <property type="molecule type" value="Genomic_DNA"/>
</dbReference>
<dbReference type="RefSeq" id="WP_188954499.1">
    <property type="nucleotide sequence ID" value="NZ_BMIB01000003.1"/>
</dbReference>
<evidence type="ECO:0000313" key="2">
    <source>
        <dbReference type="EMBL" id="GGH73232.1"/>
    </source>
</evidence>
<sequence length="490" mass="54621">MKIYIFLQLFTVFIVLVFSCKKDQYLAPDISGVNADTIVLNIGDKTVLAPNITNLRGNSYTWLVNGKEVAAGKVNYTFEATKSGNFEVTFKVDNKGGSAKQSYQIQVQAPVIITLNNAFTVPLSEVLEIMPEVTGPAGADYVYEWLIGDSIISKNRAISFISPASGAYAVTFRVTAGKQVATATSNITVVAAQYVKNAYTVLEYAPAPGKFHNWSVIGDKELWDLGFEHPLAYNDFLAKATALRKGDLYASLFLGSWGGSATFQFDHTVVNAPGKTDLELTATYSNRDLPAIYVAYDRNKNGKPDEDEWYEIKNTDYGLEDTASYELTFTYLKTETDSRRVYTYYNWIDNKSEPAQGEILTNKTFNSSKTPDGNLSTRGFFPGCYMDINTKQMVLLNGWKESFSRKGKRITRDLTGANPFSQKLNIDIDMAVNEKGEAVQLPGINFIKIRKVVYPYVQDFINNGGKLMDYNMEEGRMLQVGAIVDRNLKS</sequence>
<name>A0A917J314_9BACT</name>
<evidence type="ECO:0000259" key="1">
    <source>
        <dbReference type="PROSITE" id="PS50093"/>
    </source>
</evidence>
<feature type="domain" description="PKD" evidence="1">
    <location>
        <begin position="137"/>
        <end position="189"/>
    </location>
</feature>
<dbReference type="PROSITE" id="PS51257">
    <property type="entry name" value="PROKAR_LIPOPROTEIN"/>
    <property type="match status" value="1"/>
</dbReference>
<reference evidence="2" key="1">
    <citation type="journal article" date="2014" name="Int. J. Syst. Evol. Microbiol.">
        <title>Complete genome sequence of Corynebacterium casei LMG S-19264T (=DSM 44701T), isolated from a smear-ripened cheese.</title>
        <authorList>
            <consortium name="US DOE Joint Genome Institute (JGI-PGF)"/>
            <person name="Walter F."/>
            <person name="Albersmeier A."/>
            <person name="Kalinowski J."/>
            <person name="Ruckert C."/>
        </authorList>
    </citation>
    <scope>NUCLEOTIDE SEQUENCE</scope>
    <source>
        <strain evidence="2">CGMCC 1.15290</strain>
    </source>
</reference>
<dbReference type="Pfam" id="PF16820">
    <property type="entry name" value="PKD_3"/>
    <property type="match status" value="1"/>
</dbReference>
<accession>A0A917J314</accession>
<dbReference type="PROSITE" id="PS50093">
    <property type="entry name" value="PKD"/>
    <property type="match status" value="1"/>
</dbReference>
<reference evidence="2" key="2">
    <citation type="submission" date="2020-09" db="EMBL/GenBank/DDBJ databases">
        <authorList>
            <person name="Sun Q."/>
            <person name="Zhou Y."/>
        </authorList>
    </citation>
    <scope>NUCLEOTIDE SEQUENCE</scope>
    <source>
        <strain evidence="2">CGMCC 1.15290</strain>
    </source>
</reference>
<dbReference type="AlphaFoldDB" id="A0A917J314"/>
<dbReference type="InterPro" id="IPR000601">
    <property type="entry name" value="PKD_dom"/>
</dbReference>
<dbReference type="InterPro" id="IPR041696">
    <property type="entry name" value="PKD_3"/>
</dbReference>
<dbReference type="SUPFAM" id="SSF49299">
    <property type="entry name" value="PKD domain"/>
    <property type="match status" value="1"/>
</dbReference>
<keyword evidence="3" id="KW-1185">Reference proteome</keyword>
<dbReference type="Proteomes" id="UP000627292">
    <property type="component" value="Unassembled WGS sequence"/>
</dbReference>